<evidence type="ECO:0000256" key="9">
    <source>
        <dbReference type="PIRSR" id="PIRSR001549-1"/>
    </source>
</evidence>
<evidence type="ECO:0000256" key="3">
    <source>
        <dbReference type="ARBA" id="ARBA00022741"/>
    </source>
</evidence>
<dbReference type="InterPro" id="IPR015807">
    <property type="entry name" value="His-tRNA-ligase"/>
</dbReference>
<feature type="binding site" evidence="9">
    <location>
        <position position="273"/>
    </location>
    <ligand>
        <name>L-histidine</name>
        <dbReference type="ChEBI" id="CHEBI:57595"/>
    </ligand>
</feature>
<organism evidence="11 12">
    <name type="scientific">Muiribacterium halophilum</name>
    <dbReference type="NCBI Taxonomy" id="2053465"/>
    <lineage>
        <taxon>Bacteria</taxon>
        <taxon>Candidatus Muiribacteriota</taxon>
        <taxon>Candidatus Muiribacteriia</taxon>
        <taxon>Candidatus Muiribacteriales</taxon>
        <taxon>Candidatus Muiribacteriaceae</taxon>
        <taxon>Candidatus Muiribacterium</taxon>
    </lineage>
</organism>
<dbReference type="PANTHER" id="PTHR11476:SF7">
    <property type="entry name" value="HISTIDINE--TRNA LIGASE"/>
    <property type="match status" value="1"/>
</dbReference>
<keyword evidence="3 8" id="KW-0547">Nucleotide-binding</keyword>
<dbReference type="Gene3D" id="3.40.50.800">
    <property type="entry name" value="Anticodon-binding domain"/>
    <property type="match status" value="1"/>
</dbReference>
<dbReference type="PROSITE" id="PS50862">
    <property type="entry name" value="AA_TRNA_LIGASE_II"/>
    <property type="match status" value="1"/>
</dbReference>
<dbReference type="AlphaFoldDB" id="A0A2N5ZBZ6"/>
<evidence type="ECO:0000256" key="6">
    <source>
        <dbReference type="ARBA" id="ARBA00023146"/>
    </source>
</evidence>
<evidence type="ECO:0000313" key="12">
    <source>
        <dbReference type="Proteomes" id="UP000234857"/>
    </source>
</evidence>
<dbReference type="PANTHER" id="PTHR11476">
    <property type="entry name" value="HISTIDYL-TRNA SYNTHETASE"/>
    <property type="match status" value="1"/>
</dbReference>
<keyword evidence="2 8" id="KW-0436">Ligase</keyword>
<proteinExistence type="inferred from homology"/>
<dbReference type="EMBL" id="PKTG01000122">
    <property type="protein sequence ID" value="PLX16186.1"/>
    <property type="molecule type" value="Genomic_DNA"/>
</dbReference>
<dbReference type="GO" id="GO:0004821">
    <property type="term" value="F:histidine-tRNA ligase activity"/>
    <property type="evidence" value="ECO:0007669"/>
    <property type="project" value="UniProtKB-UniRule"/>
</dbReference>
<feature type="binding site" evidence="9">
    <location>
        <begin position="277"/>
        <end position="278"/>
    </location>
    <ligand>
        <name>L-histidine</name>
        <dbReference type="ChEBI" id="CHEBI:57595"/>
    </ligand>
</feature>
<keyword evidence="5 8" id="KW-0648">Protein biosynthesis</keyword>
<keyword evidence="6 8" id="KW-0030">Aminoacyl-tRNA synthetase</keyword>
<evidence type="ECO:0000256" key="1">
    <source>
        <dbReference type="ARBA" id="ARBA00008226"/>
    </source>
</evidence>
<evidence type="ECO:0000256" key="4">
    <source>
        <dbReference type="ARBA" id="ARBA00022840"/>
    </source>
</evidence>
<reference evidence="11 12" key="1">
    <citation type="submission" date="2017-11" db="EMBL/GenBank/DDBJ databases">
        <title>Genome-resolved metagenomics identifies genetic mobility, metabolic interactions, and unexpected diversity in perchlorate-reducing communities.</title>
        <authorList>
            <person name="Barnum T.P."/>
            <person name="Figueroa I.A."/>
            <person name="Carlstrom C.I."/>
            <person name="Lucas L.N."/>
            <person name="Engelbrektson A.L."/>
            <person name="Coates J.D."/>
        </authorList>
    </citation>
    <scope>NUCLEOTIDE SEQUENCE [LARGE SCALE GENOMIC DNA]</scope>
    <source>
        <strain evidence="11">BM706</strain>
    </source>
</reference>
<dbReference type="InterPro" id="IPR033656">
    <property type="entry name" value="HisRS_anticodon"/>
</dbReference>
<dbReference type="CDD" id="cd00859">
    <property type="entry name" value="HisRS_anticodon"/>
    <property type="match status" value="1"/>
</dbReference>
<sequence>MSYIKPKLLKGFRDLLPEEAIIQKEFFKVISEVFESFGFSPIDTPALEYYDILTGKGGGENEKLMYRFNDNGGRDVGMRYDLTVPLARFIGLNQNELNFPFRRYHIAPVWRAENTQKGRYREFYQCDCDIVGSDSYLADSEILMLMDSVLNRMDIKDYEIRINDRNILEDLFKLLEIKEDKIISFATLMDKKDKMSESVFKEKSLEFLKDNEKHKQFLDFLSCDSLDSLDEFFKDTKVYENTSIYIRRLKDTFSICKENGKGNNISYCPFIIRGLDYYTGIVFETVLKDSLSYGAVFSGGRYDKLAGMFSKNADYSCVGASIGISRLISALKERGFFEKDKVCVADILIMNMDKRYHGKYINIANVLRDNCLKVEVYLNDDKLKKQFKFASKNGYSFSIIAGEDELANDIVKVKSLKAFEENEMKIDDLVGFFKNTL</sequence>
<comment type="subunit">
    <text evidence="8">Homodimer.</text>
</comment>
<evidence type="ECO:0000256" key="5">
    <source>
        <dbReference type="ARBA" id="ARBA00022917"/>
    </source>
</evidence>
<dbReference type="EC" id="6.1.1.21" evidence="8"/>
<feature type="binding site" evidence="9">
    <location>
        <position position="111"/>
    </location>
    <ligand>
        <name>L-histidine</name>
        <dbReference type="ChEBI" id="CHEBI:57595"/>
    </ligand>
</feature>
<dbReference type="InterPro" id="IPR045864">
    <property type="entry name" value="aa-tRNA-synth_II/BPL/LPL"/>
</dbReference>
<dbReference type="NCBIfam" id="TIGR00442">
    <property type="entry name" value="hisS"/>
    <property type="match status" value="1"/>
</dbReference>
<comment type="similarity">
    <text evidence="1 8">Belongs to the class-II aminoacyl-tRNA synthetase family.</text>
</comment>
<dbReference type="Pfam" id="PF13393">
    <property type="entry name" value="tRNA-synt_His"/>
    <property type="match status" value="1"/>
</dbReference>
<evidence type="ECO:0000256" key="2">
    <source>
        <dbReference type="ARBA" id="ARBA00022598"/>
    </source>
</evidence>
<protein>
    <recommendedName>
        <fullName evidence="8">Histidine--tRNA ligase</fullName>
        <ecNumber evidence="8">6.1.1.21</ecNumber>
    </recommendedName>
    <alternativeName>
        <fullName evidence="8">Histidyl-tRNA synthetase</fullName>
        <shortName evidence="8">HisRS</shortName>
    </alternativeName>
</protein>
<dbReference type="Gene3D" id="3.30.930.10">
    <property type="entry name" value="Bira Bifunctional Protein, Domain 2"/>
    <property type="match status" value="1"/>
</dbReference>
<feature type="binding site" evidence="9">
    <location>
        <position position="125"/>
    </location>
    <ligand>
        <name>L-histidine</name>
        <dbReference type="ChEBI" id="CHEBI:57595"/>
    </ligand>
</feature>
<comment type="caution">
    <text evidence="11">The sequence shown here is derived from an EMBL/GenBank/DDBJ whole genome shotgun (WGS) entry which is preliminary data.</text>
</comment>
<keyword evidence="8" id="KW-0963">Cytoplasm</keyword>
<gene>
    <name evidence="8 11" type="primary">hisS</name>
    <name evidence="11" type="ORF">C0601_11230</name>
</gene>
<feature type="binding site" evidence="9">
    <location>
        <begin position="81"/>
        <end position="83"/>
    </location>
    <ligand>
        <name>L-histidine</name>
        <dbReference type="ChEBI" id="CHEBI:57595"/>
    </ligand>
</feature>
<evidence type="ECO:0000313" key="11">
    <source>
        <dbReference type="EMBL" id="PLX16186.1"/>
    </source>
</evidence>
<dbReference type="InterPro" id="IPR041715">
    <property type="entry name" value="HisRS-like_core"/>
</dbReference>
<dbReference type="GO" id="GO:0005737">
    <property type="term" value="C:cytoplasm"/>
    <property type="evidence" value="ECO:0007669"/>
    <property type="project" value="UniProtKB-SubCell"/>
</dbReference>
<dbReference type="InterPro" id="IPR006195">
    <property type="entry name" value="aa-tRNA-synth_II"/>
</dbReference>
<dbReference type="CDD" id="cd00773">
    <property type="entry name" value="HisRS-like_core"/>
    <property type="match status" value="1"/>
</dbReference>
<dbReference type="Pfam" id="PF03129">
    <property type="entry name" value="HGTP_anticodon"/>
    <property type="match status" value="1"/>
</dbReference>
<comment type="subcellular location">
    <subcellularLocation>
        <location evidence="8">Cytoplasm</location>
    </subcellularLocation>
</comment>
<dbReference type="PIRSF" id="PIRSF001549">
    <property type="entry name" value="His-tRNA_synth"/>
    <property type="match status" value="1"/>
</dbReference>
<accession>A0A2N5ZBZ6</accession>
<dbReference type="InterPro" id="IPR004154">
    <property type="entry name" value="Anticodon-bd"/>
</dbReference>
<dbReference type="Proteomes" id="UP000234857">
    <property type="component" value="Unassembled WGS sequence"/>
</dbReference>
<evidence type="ECO:0000256" key="8">
    <source>
        <dbReference type="HAMAP-Rule" id="MF_00127"/>
    </source>
</evidence>
<dbReference type="SUPFAM" id="SSF55681">
    <property type="entry name" value="Class II aaRS and biotin synthetases"/>
    <property type="match status" value="1"/>
</dbReference>
<dbReference type="SUPFAM" id="SSF52954">
    <property type="entry name" value="Class II aaRS ABD-related"/>
    <property type="match status" value="1"/>
</dbReference>
<feature type="binding site" evidence="9">
    <location>
        <position position="129"/>
    </location>
    <ligand>
        <name>L-histidine</name>
        <dbReference type="ChEBI" id="CHEBI:57595"/>
    </ligand>
</feature>
<dbReference type="GO" id="GO:0006427">
    <property type="term" value="P:histidyl-tRNA aminoacylation"/>
    <property type="evidence" value="ECO:0007669"/>
    <property type="project" value="UniProtKB-UniRule"/>
</dbReference>
<dbReference type="InterPro" id="IPR004516">
    <property type="entry name" value="HisRS/HisZ"/>
</dbReference>
<name>A0A2N5ZBZ6_MUIH1</name>
<evidence type="ECO:0000256" key="7">
    <source>
        <dbReference type="ARBA" id="ARBA00047639"/>
    </source>
</evidence>
<keyword evidence="4 8" id="KW-0067">ATP-binding</keyword>
<comment type="catalytic activity">
    <reaction evidence="7 8">
        <text>tRNA(His) + L-histidine + ATP = L-histidyl-tRNA(His) + AMP + diphosphate + H(+)</text>
        <dbReference type="Rhea" id="RHEA:17313"/>
        <dbReference type="Rhea" id="RHEA-COMP:9665"/>
        <dbReference type="Rhea" id="RHEA-COMP:9689"/>
        <dbReference type="ChEBI" id="CHEBI:15378"/>
        <dbReference type="ChEBI" id="CHEBI:30616"/>
        <dbReference type="ChEBI" id="CHEBI:33019"/>
        <dbReference type="ChEBI" id="CHEBI:57595"/>
        <dbReference type="ChEBI" id="CHEBI:78442"/>
        <dbReference type="ChEBI" id="CHEBI:78527"/>
        <dbReference type="ChEBI" id="CHEBI:456215"/>
        <dbReference type="EC" id="6.1.1.21"/>
    </reaction>
</comment>
<feature type="domain" description="Aminoacyl-transfer RNA synthetases class-II family profile" evidence="10">
    <location>
        <begin position="1"/>
        <end position="331"/>
    </location>
</feature>
<dbReference type="InterPro" id="IPR036621">
    <property type="entry name" value="Anticodon-bd_dom_sf"/>
</dbReference>
<evidence type="ECO:0000259" key="10">
    <source>
        <dbReference type="PROSITE" id="PS50862"/>
    </source>
</evidence>
<dbReference type="GO" id="GO:0005524">
    <property type="term" value="F:ATP binding"/>
    <property type="evidence" value="ECO:0007669"/>
    <property type="project" value="UniProtKB-UniRule"/>
</dbReference>
<dbReference type="HAMAP" id="MF_00127">
    <property type="entry name" value="His_tRNA_synth"/>
    <property type="match status" value="1"/>
</dbReference>